<feature type="compositionally biased region" description="Basic and acidic residues" evidence="1">
    <location>
        <begin position="24"/>
        <end position="35"/>
    </location>
</feature>
<dbReference type="GO" id="GO:0003676">
    <property type="term" value="F:nucleic acid binding"/>
    <property type="evidence" value="ECO:0007669"/>
    <property type="project" value="InterPro"/>
</dbReference>
<name>A0A7J7J010_BUGNE</name>
<dbReference type="Proteomes" id="UP000593567">
    <property type="component" value="Unassembled WGS sequence"/>
</dbReference>
<dbReference type="EMBL" id="VXIV02003259">
    <property type="protein sequence ID" value="KAF6019011.1"/>
    <property type="molecule type" value="Genomic_DNA"/>
</dbReference>
<evidence type="ECO:0000256" key="1">
    <source>
        <dbReference type="SAM" id="MobiDB-lite"/>
    </source>
</evidence>
<gene>
    <name evidence="2" type="ORF">EB796_022687</name>
</gene>
<dbReference type="SUPFAM" id="SSF57756">
    <property type="entry name" value="Retrovirus zinc finger-like domains"/>
    <property type="match status" value="1"/>
</dbReference>
<sequence>MQSADIHSSGAAVNNVRNGRNNPHKKDTHYTSKEKSCFRCKSTRHVASSEECPARTKMCRSCGKKGHFARAKFCRGAKGQINSMDNSAKKDTADTEDDIEPCLLLVTILEVRCSTSMQQGQLSSQFR</sequence>
<dbReference type="AlphaFoldDB" id="A0A7J7J010"/>
<dbReference type="InterPro" id="IPR036875">
    <property type="entry name" value="Znf_CCHC_sf"/>
</dbReference>
<evidence type="ECO:0008006" key="4">
    <source>
        <dbReference type="Google" id="ProtNLM"/>
    </source>
</evidence>
<dbReference type="GO" id="GO:0008270">
    <property type="term" value="F:zinc ion binding"/>
    <property type="evidence" value="ECO:0007669"/>
    <property type="project" value="InterPro"/>
</dbReference>
<organism evidence="2 3">
    <name type="scientific">Bugula neritina</name>
    <name type="common">Brown bryozoan</name>
    <name type="synonym">Sertularia neritina</name>
    <dbReference type="NCBI Taxonomy" id="10212"/>
    <lineage>
        <taxon>Eukaryota</taxon>
        <taxon>Metazoa</taxon>
        <taxon>Spiralia</taxon>
        <taxon>Lophotrochozoa</taxon>
        <taxon>Bryozoa</taxon>
        <taxon>Gymnolaemata</taxon>
        <taxon>Cheilostomatida</taxon>
        <taxon>Flustrina</taxon>
        <taxon>Buguloidea</taxon>
        <taxon>Bugulidae</taxon>
        <taxon>Bugula</taxon>
    </lineage>
</organism>
<evidence type="ECO:0000313" key="2">
    <source>
        <dbReference type="EMBL" id="KAF6019011.1"/>
    </source>
</evidence>
<feature type="region of interest" description="Disordered" evidence="1">
    <location>
        <begin position="1"/>
        <end position="35"/>
    </location>
</feature>
<keyword evidence="3" id="KW-1185">Reference proteome</keyword>
<proteinExistence type="predicted"/>
<dbReference type="Gene3D" id="4.10.60.10">
    <property type="entry name" value="Zinc finger, CCHC-type"/>
    <property type="match status" value="1"/>
</dbReference>
<reference evidence="2" key="1">
    <citation type="submission" date="2020-06" db="EMBL/GenBank/DDBJ databases">
        <title>Draft genome of Bugula neritina, a colonial animal packing powerful symbionts and potential medicines.</title>
        <authorList>
            <person name="Rayko M."/>
        </authorList>
    </citation>
    <scope>NUCLEOTIDE SEQUENCE [LARGE SCALE GENOMIC DNA]</scope>
    <source>
        <strain evidence="2">Kwan_BN1</strain>
    </source>
</reference>
<dbReference type="OrthoDB" id="6288556at2759"/>
<accession>A0A7J7J010</accession>
<comment type="caution">
    <text evidence="2">The sequence shown here is derived from an EMBL/GenBank/DDBJ whole genome shotgun (WGS) entry which is preliminary data.</text>
</comment>
<protein>
    <recommendedName>
        <fullName evidence="4">CCHC-type domain-containing protein</fullName>
    </recommendedName>
</protein>
<feature type="compositionally biased region" description="Low complexity" evidence="1">
    <location>
        <begin position="10"/>
        <end position="21"/>
    </location>
</feature>
<evidence type="ECO:0000313" key="3">
    <source>
        <dbReference type="Proteomes" id="UP000593567"/>
    </source>
</evidence>